<dbReference type="InterPro" id="IPR007391">
    <property type="entry name" value="Vancomycin_resist_VanW"/>
</dbReference>
<keyword evidence="1" id="KW-0732">Signal</keyword>
<evidence type="ECO:0000256" key="1">
    <source>
        <dbReference type="SAM" id="SignalP"/>
    </source>
</evidence>
<organism evidence="3 4">
    <name type="scientific">Gracilibacillus oryzae</name>
    <dbReference type="NCBI Taxonomy" id="1672701"/>
    <lineage>
        <taxon>Bacteria</taxon>
        <taxon>Bacillati</taxon>
        <taxon>Bacillota</taxon>
        <taxon>Bacilli</taxon>
        <taxon>Bacillales</taxon>
        <taxon>Bacillaceae</taxon>
        <taxon>Gracilibacillus</taxon>
    </lineage>
</organism>
<evidence type="ECO:0000259" key="2">
    <source>
        <dbReference type="Pfam" id="PF12229"/>
    </source>
</evidence>
<sequence length="295" mass="33420">MKTYGMVIVLLLFNSISLSGATADLVITLKEEQITSVNREELRVLFFDEPVIDEDKYQQFVQELEQKIYQEPVDATIDDNNVIVPGKAGYQLDRKEFREKFYSYFFSDNADKIEIPVMEVFPNVDSELLANIRTQQIGHYTTYFNKNNEERSHNIFLSSEAINNHVVFPGKTFSFNKVVGKRTAEKGYLPAPEIVKGELTEGIGGGICQVSSTLYNAVDRAGVQMVERYSHSKRVPYVPPGRDATVSWYGPDFTFKNNLNQPILIRSEVKGGKVDIAIYSSDQIEYTPREVPAAS</sequence>
<name>A0A7C8GU46_9BACI</name>
<protein>
    <recommendedName>
        <fullName evidence="2">YoaR-like putative peptidoglycan binding domain-containing protein</fullName>
    </recommendedName>
</protein>
<dbReference type="Pfam" id="PF04294">
    <property type="entry name" value="VanW"/>
    <property type="match status" value="1"/>
</dbReference>
<dbReference type="AlphaFoldDB" id="A0A7C8GU46"/>
<dbReference type="InterPro" id="IPR052913">
    <property type="entry name" value="Glycopeptide_resist_protein"/>
</dbReference>
<proteinExistence type="predicted"/>
<evidence type="ECO:0000313" key="4">
    <source>
        <dbReference type="Proteomes" id="UP000480246"/>
    </source>
</evidence>
<dbReference type="InterPro" id="IPR022029">
    <property type="entry name" value="YoaR-like_PG-bd"/>
</dbReference>
<gene>
    <name evidence="3" type="ORF">F9U64_06200</name>
</gene>
<dbReference type="Pfam" id="PF12229">
    <property type="entry name" value="PG_binding_4"/>
    <property type="match status" value="1"/>
</dbReference>
<evidence type="ECO:0000313" key="3">
    <source>
        <dbReference type="EMBL" id="KAB8138134.1"/>
    </source>
</evidence>
<reference evidence="3 4" key="1">
    <citation type="submission" date="2019-10" db="EMBL/GenBank/DDBJ databases">
        <title>Gracilibacillus sp. nov. isolated from rice seeds.</title>
        <authorList>
            <person name="He S."/>
        </authorList>
    </citation>
    <scope>NUCLEOTIDE SEQUENCE [LARGE SCALE GENOMIC DNA]</scope>
    <source>
        <strain evidence="3 4">TD8</strain>
    </source>
</reference>
<keyword evidence="4" id="KW-1185">Reference proteome</keyword>
<feature type="signal peptide" evidence="1">
    <location>
        <begin position="1"/>
        <end position="20"/>
    </location>
</feature>
<dbReference type="Proteomes" id="UP000480246">
    <property type="component" value="Unassembled WGS sequence"/>
</dbReference>
<dbReference type="RefSeq" id="WP_153402132.1">
    <property type="nucleotide sequence ID" value="NZ_ML762426.1"/>
</dbReference>
<comment type="caution">
    <text evidence="3">The sequence shown here is derived from an EMBL/GenBank/DDBJ whole genome shotgun (WGS) entry which is preliminary data.</text>
</comment>
<dbReference type="OrthoDB" id="9813301at2"/>
<feature type="domain" description="YoaR-like putative peptidoglycan binding" evidence="2">
    <location>
        <begin position="50"/>
        <end position="102"/>
    </location>
</feature>
<dbReference type="EMBL" id="WEID01000027">
    <property type="protein sequence ID" value="KAB8138134.1"/>
    <property type="molecule type" value="Genomic_DNA"/>
</dbReference>
<dbReference type="PANTHER" id="PTHR35788:SF1">
    <property type="entry name" value="EXPORTED PROTEIN"/>
    <property type="match status" value="1"/>
</dbReference>
<accession>A0A7C8GU46</accession>
<dbReference type="PANTHER" id="PTHR35788">
    <property type="entry name" value="EXPORTED PROTEIN-RELATED"/>
    <property type="match status" value="1"/>
</dbReference>
<feature type="chain" id="PRO_5038971858" description="YoaR-like putative peptidoglycan binding domain-containing protein" evidence="1">
    <location>
        <begin position="21"/>
        <end position="295"/>
    </location>
</feature>